<evidence type="ECO:0000256" key="3">
    <source>
        <dbReference type="ARBA" id="ARBA00012733"/>
    </source>
</evidence>
<evidence type="ECO:0000256" key="1">
    <source>
        <dbReference type="ARBA" id="ARBA00000427"/>
    </source>
</evidence>
<dbReference type="GO" id="GO:0009313">
    <property type="term" value="P:oligosaccharide catabolic process"/>
    <property type="evidence" value="ECO:0007669"/>
    <property type="project" value="TreeGrafter"/>
</dbReference>
<gene>
    <name evidence="5" type="ORF">IAA48_05715</name>
</gene>
<dbReference type="Gene3D" id="2.40.220.10">
    <property type="entry name" value="Intramolecular Trans-sialidase, Domain 3"/>
    <property type="match status" value="1"/>
</dbReference>
<dbReference type="SUPFAM" id="SSF50939">
    <property type="entry name" value="Sialidases"/>
    <property type="match status" value="1"/>
</dbReference>
<dbReference type="InterPro" id="IPR023364">
    <property type="entry name" value="Trans_sialidase_dom3"/>
</dbReference>
<evidence type="ECO:0000313" key="5">
    <source>
        <dbReference type="EMBL" id="HIW85976.1"/>
    </source>
</evidence>
<dbReference type="GO" id="GO:0016020">
    <property type="term" value="C:membrane"/>
    <property type="evidence" value="ECO:0007669"/>
    <property type="project" value="TreeGrafter"/>
</dbReference>
<sequence>MGEPQLIFCGSSPVYLKEELTKYSNKANGGIAFRIPSLINANGTLIAAVDRASTGEDWGYIELAIRRSEDGGKTWSDIETVAAPPARETRISSDCYASGFYIDPCMAVAPNGDIIMIADFWPECMGLHRKKLLDKKKIPYAQLNGRMRPLIYDRDGNFYYICEDGSVLNAKKESTDYRVTSPTGSLYRGDEYMGNIYLNGAMGKNEAGAVTTYGAPLKAPKRCYVFMTKSSDGGKTWTEPVDITNMILHEEDGTFLGVAPGVGVTTQDGRIIMPLYSLKKGTASIYSIDNGNTWHRMTRCPYSQNIDEWQMIETPNGGILGLGRQKGFGKTPVSYSGDGGKTWEKCKKTALYAPKCQKSVITAGEYVFCSHASQKTRSDGVISIGKLRMVKGKYTQIDWFKDIALNKGFFAYSCLTQIDEDTIGVLYESEPSSYLEFQSFKISEICK</sequence>
<dbReference type="CDD" id="cd15482">
    <property type="entry name" value="Sialidase_non-viral"/>
    <property type="match status" value="1"/>
</dbReference>
<keyword evidence="5" id="KW-0378">Hydrolase</keyword>
<organism evidence="5 6">
    <name type="scientific">Candidatus Eubacterium faecipullorum</name>
    <dbReference type="NCBI Taxonomy" id="2838571"/>
    <lineage>
        <taxon>Bacteria</taxon>
        <taxon>Bacillati</taxon>
        <taxon>Bacillota</taxon>
        <taxon>Clostridia</taxon>
        <taxon>Eubacteriales</taxon>
        <taxon>Eubacteriaceae</taxon>
        <taxon>Eubacterium</taxon>
    </lineage>
</organism>
<dbReference type="PANTHER" id="PTHR10628">
    <property type="entry name" value="SIALIDASE"/>
    <property type="match status" value="1"/>
</dbReference>
<evidence type="ECO:0000256" key="2">
    <source>
        <dbReference type="ARBA" id="ARBA00009348"/>
    </source>
</evidence>
<dbReference type="InterPro" id="IPR026856">
    <property type="entry name" value="Sialidase_fam"/>
</dbReference>
<dbReference type="InterPro" id="IPR036278">
    <property type="entry name" value="Sialidase_sf"/>
</dbReference>
<dbReference type="InterPro" id="IPR011040">
    <property type="entry name" value="Sialidase"/>
</dbReference>
<evidence type="ECO:0000313" key="6">
    <source>
        <dbReference type="Proteomes" id="UP000824205"/>
    </source>
</evidence>
<accession>A0A9D1RG51</accession>
<dbReference type="Gene3D" id="2.120.10.10">
    <property type="match status" value="1"/>
</dbReference>
<evidence type="ECO:0000259" key="4">
    <source>
        <dbReference type="Pfam" id="PF13088"/>
    </source>
</evidence>
<dbReference type="Pfam" id="PF13088">
    <property type="entry name" value="BNR_2"/>
    <property type="match status" value="1"/>
</dbReference>
<dbReference type="GO" id="GO:0005737">
    <property type="term" value="C:cytoplasm"/>
    <property type="evidence" value="ECO:0007669"/>
    <property type="project" value="TreeGrafter"/>
</dbReference>
<comment type="similarity">
    <text evidence="2">Belongs to the glycosyl hydrolase 33 family.</text>
</comment>
<dbReference type="Proteomes" id="UP000824205">
    <property type="component" value="Unassembled WGS sequence"/>
</dbReference>
<name>A0A9D1RG51_9FIRM</name>
<comment type="caution">
    <text evidence="5">The sequence shown here is derived from an EMBL/GenBank/DDBJ whole genome shotgun (WGS) entry which is preliminary data.</text>
</comment>
<dbReference type="GO" id="GO:0006689">
    <property type="term" value="P:ganglioside catabolic process"/>
    <property type="evidence" value="ECO:0007669"/>
    <property type="project" value="TreeGrafter"/>
</dbReference>
<reference evidence="5" key="2">
    <citation type="submission" date="2021-04" db="EMBL/GenBank/DDBJ databases">
        <authorList>
            <person name="Gilroy R."/>
        </authorList>
    </citation>
    <scope>NUCLEOTIDE SEQUENCE</scope>
    <source>
        <strain evidence="5">421</strain>
    </source>
</reference>
<reference evidence="5" key="1">
    <citation type="journal article" date="2021" name="PeerJ">
        <title>Extensive microbial diversity within the chicken gut microbiome revealed by metagenomics and culture.</title>
        <authorList>
            <person name="Gilroy R."/>
            <person name="Ravi A."/>
            <person name="Getino M."/>
            <person name="Pursley I."/>
            <person name="Horton D.L."/>
            <person name="Alikhan N.F."/>
            <person name="Baker D."/>
            <person name="Gharbi K."/>
            <person name="Hall N."/>
            <person name="Watson M."/>
            <person name="Adriaenssens E.M."/>
            <person name="Foster-Nyarko E."/>
            <person name="Jarju S."/>
            <person name="Secka A."/>
            <person name="Antonio M."/>
            <person name="Oren A."/>
            <person name="Chaudhuri R.R."/>
            <person name="La Ragione R."/>
            <person name="Hildebrand F."/>
            <person name="Pallen M.J."/>
        </authorList>
    </citation>
    <scope>NUCLEOTIDE SEQUENCE</scope>
    <source>
        <strain evidence="5">421</strain>
    </source>
</reference>
<comment type="catalytic activity">
    <reaction evidence="1">
        <text>Hydrolysis of alpha-(2-&gt;3)-, alpha-(2-&gt;6)-, alpha-(2-&gt;8)- glycosidic linkages of terminal sialic acid residues in oligosaccharides, glycoproteins, glycolipids, colominic acid and synthetic substrates.</text>
        <dbReference type="EC" id="3.2.1.18"/>
    </reaction>
</comment>
<dbReference type="AlphaFoldDB" id="A0A9D1RG51"/>
<proteinExistence type="inferred from homology"/>
<dbReference type="EC" id="3.2.1.18" evidence="3"/>
<dbReference type="EMBL" id="DXGE01000024">
    <property type="protein sequence ID" value="HIW85976.1"/>
    <property type="molecule type" value="Genomic_DNA"/>
</dbReference>
<dbReference type="GO" id="GO:0004308">
    <property type="term" value="F:exo-alpha-sialidase activity"/>
    <property type="evidence" value="ECO:0007669"/>
    <property type="project" value="UniProtKB-EC"/>
</dbReference>
<feature type="domain" description="Sialidase" evidence="4">
    <location>
        <begin position="223"/>
        <end position="378"/>
    </location>
</feature>
<dbReference type="PANTHER" id="PTHR10628:SF30">
    <property type="entry name" value="EXO-ALPHA-SIALIDASE"/>
    <property type="match status" value="1"/>
</dbReference>
<protein>
    <recommendedName>
        <fullName evidence="3">exo-alpha-sialidase</fullName>
        <ecNumber evidence="3">3.2.1.18</ecNumber>
    </recommendedName>
</protein>